<proteinExistence type="predicted"/>
<gene>
    <name evidence="1" type="ORF">Fadolivirus_1_454</name>
</gene>
<name>A0A7D3V5I7_9VIRU</name>
<reference evidence="1 2" key="1">
    <citation type="submission" date="2020-04" db="EMBL/GenBank/DDBJ databases">
        <title>Advantages and limits of metagenomic assembly and binning of a giant virus.</title>
        <authorList>
            <person name="Schulz F."/>
            <person name="Andreani J."/>
            <person name="Francis R."/>
            <person name="Boudjemaa H."/>
            <person name="Bou Khalil J.Y."/>
            <person name="Lee J."/>
            <person name="La Scola B."/>
            <person name="Woyke T."/>
        </authorList>
    </citation>
    <scope>NUCLEOTIDE SEQUENCE [LARGE SCALE GENOMIC DNA]</scope>
    <source>
        <strain evidence="1 2">FV1/VV64</strain>
    </source>
</reference>
<protein>
    <submittedName>
        <fullName evidence="1">Uncharacterized protein</fullName>
    </submittedName>
</protein>
<organism evidence="1 2">
    <name type="scientific">Fadolivirus FV1/VV64</name>
    <dbReference type="NCBI Taxonomy" id="3070911"/>
    <lineage>
        <taxon>Viruses</taxon>
        <taxon>Varidnaviria</taxon>
        <taxon>Bamfordvirae</taxon>
        <taxon>Nucleocytoviricota</taxon>
        <taxon>Megaviricetes</taxon>
        <taxon>Imitervirales</taxon>
        <taxon>Mimiviridae</taxon>
        <taxon>Klosneuvirinae</taxon>
        <taxon>Fadolivirus</taxon>
        <taxon>Fadolivirus algeromassiliense</taxon>
    </lineage>
</organism>
<evidence type="ECO:0000313" key="1">
    <source>
        <dbReference type="EMBL" id="QKF93912.1"/>
    </source>
</evidence>
<sequence>MTESIIDTIKRERLEDLILSDYQKYKHKIKSLSLEQKIKINTSQFFKEYYGSMYLPQKEFKDIDDRIKVLYDECYNLPLKTYVDRSLSMVNCLFGDMVFEAGTLLFFICNDFYKEVNMITNGYKILIVSEYYPIYLDHNVKTDDGIALAYKFAHTNTRKYGPIIKKIIDLINKSPYLDFKINWNNYNITDYKEI</sequence>
<evidence type="ECO:0000313" key="2">
    <source>
        <dbReference type="Proteomes" id="UP001162001"/>
    </source>
</evidence>
<dbReference type="Proteomes" id="UP001162001">
    <property type="component" value="Segment"/>
</dbReference>
<accession>A0A7D3V5I7</accession>
<keyword evidence="2" id="KW-1185">Reference proteome</keyword>
<dbReference type="EMBL" id="MT418680">
    <property type="protein sequence ID" value="QKF93912.1"/>
    <property type="molecule type" value="Genomic_DNA"/>
</dbReference>